<dbReference type="Proteomes" id="UP000183090">
    <property type="component" value="Unassembled WGS sequence"/>
</dbReference>
<dbReference type="PANTHER" id="PTHR23026:SF90">
    <property type="entry name" value="IODOTYROSINE DEIODINASE 1"/>
    <property type="match status" value="1"/>
</dbReference>
<evidence type="ECO:0000313" key="9">
    <source>
        <dbReference type="Proteomes" id="UP000183090"/>
    </source>
</evidence>
<evidence type="ECO:0000256" key="2">
    <source>
        <dbReference type="ARBA" id="ARBA00022630"/>
    </source>
</evidence>
<keyword evidence="8" id="KW-1185">Reference proteome</keyword>
<evidence type="ECO:0000256" key="3">
    <source>
        <dbReference type="ARBA" id="ARBA00022643"/>
    </source>
</evidence>
<protein>
    <submittedName>
        <fullName evidence="7">Nitroreductase</fullName>
    </submittedName>
</protein>
<reference evidence="8" key="2">
    <citation type="submission" date="2015-04" db="EMBL/GenBank/DDBJ databases">
        <title>Complete genome sequence of Salinicoccus halodurans strain H3B36, isolated from the Qaidam basin of China.</title>
        <authorList>
            <person name="Ma Y."/>
            <person name="Jiang K."/>
            <person name="Xue Y."/>
        </authorList>
    </citation>
    <scope>NUCLEOTIDE SEQUENCE [LARGE SCALE GENOMIC DNA]</scope>
    <source>
        <strain evidence="8">H3B36</strain>
    </source>
</reference>
<dbReference type="GO" id="GO:0016491">
    <property type="term" value="F:oxidoreductase activity"/>
    <property type="evidence" value="ECO:0007669"/>
    <property type="project" value="UniProtKB-KW"/>
</dbReference>
<dbReference type="AlphaFoldDB" id="A0A0F7HIF8"/>
<accession>A0A0F7HIF8</accession>
<dbReference type="Gene3D" id="3.40.109.10">
    <property type="entry name" value="NADH Oxidase"/>
    <property type="match status" value="1"/>
</dbReference>
<reference evidence="6 8" key="1">
    <citation type="journal article" date="2015" name="Int. J. Syst. Evol. Microbiol.">
        <title>Complete genome sequence of Salinicoccus halodurans H3B36, isolated from the Qaidam Basin in China.</title>
        <authorList>
            <person name="Jiang K."/>
            <person name="Xue Y."/>
            <person name="Ma Y."/>
        </authorList>
    </citation>
    <scope>NUCLEOTIDE SEQUENCE [LARGE SCALE GENOMIC DNA]</scope>
    <source>
        <strain evidence="6 8">H3B36</strain>
    </source>
</reference>
<dbReference type="Proteomes" id="UP000034029">
    <property type="component" value="Chromosome"/>
</dbReference>
<organism evidence="7 9">
    <name type="scientific">Salinicoccus halodurans</name>
    <dbReference type="NCBI Taxonomy" id="407035"/>
    <lineage>
        <taxon>Bacteria</taxon>
        <taxon>Bacillati</taxon>
        <taxon>Bacillota</taxon>
        <taxon>Bacilli</taxon>
        <taxon>Bacillales</taxon>
        <taxon>Staphylococcaceae</taxon>
        <taxon>Salinicoccus</taxon>
    </lineage>
</organism>
<dbReference type="EMBL" id="CP011366">
    <property type="protein sequence ID" value="AKG73041.1"/>
    <property type="molecule type" value="Genomic_DNA"/>
</dbReference>
<comment type="cofactor">
    <cofactor evidence="1">
        <name>FMN</name>
        <dbReference type="ChEBI" id="CHEBI:58210"/>
    </cofactor>
</comment>
<keyword evidence="2" id="KW-0285">Flavoprotein</keyword>
<dbReference type="RefSeq" id="WP_046789233.1">
    <property type="nucleotide sequence ID" value="NZ_CP011366.1"/>
</dbReference>
<keyword evidence="3" id="KW-0288">FMN</keyword>
<dbReference type="PANTHER" id="PTHR23026">
    <property type="entry name" value="NADPH NITROREDUCTASE"/>
    <property type="match status" value="1"/>
</dbReference>
<evidence type="ECO:0000256" key="1">
    <source>
        <dbReference type="ARBA" id="ARBA00001917"/>
    </source>
</evidence>
<keyword evidence="4" id="KW-0560">Oxidoreductase</keyword>
<gene>
    <name evidence="6" type="ORF">AAT16_01665</name>
    <name evidence="7" type="ORF">SAMN05216235_1707</name>
</gene>
<feature type="domain" description="Nitroreductase" evidence="5">
    <location>
        <begin position="7"/>
        <end position="61"/>
    </location>
</feature>
<evidence type="ECO:0000313" key="7">
    <source>
        <dbReference type="EMBL" id="SFK77932.1"/>
    </source>
</evidence>
<dbReference type="EMBL" id="FOTB01000003">
    <property type="protein sequence ID" value="SFK77932.1"/>
    <property type="molecule type" value="Genomic_DNA"/>
</dbReference>
<evidence type="ECO:0000256" key="4">
    <source>
        <dbReference type="ARBA" id="ARBA00023002"/>
    </source>
</evidence>
<dbReference type="InterPro" id="IPR000415">
    <property type="entry name" value="Nitroreductase-like"/>
</dbReference>
<evidence type="ECO:0000313" key="6">
    <source>
        <dbReference type="EMBL" id="AKG73041.1"/>
    </source>
</evidence>
<proteinExistence type="predicted"/>
<dbReference type="InterPro" id="IPR029479">
    <property type="entry name" value="Nitroreductase"/>
</dbReference>
<dbReference type="Pfam" id="PF00881">
    <property type="entry name" value="Nitroreductase"/>
    <property type="match status" value="1"/>
</dbReference>
<evidence type="ECO:0000313" key="8">
    <source>
        <dbReference type="Proteomes" id="UP000034029"/>
    </source>
</evidence>
<name>A0A0F7HIF8_9STAP</name>
<reference evidence="7 9" key="3">
    <citation type="submission" date="2016-10" db="EMBL/GenBank/DDBJ databases">
        <authorList>
            <person name="Varghese N."/>
            <person name="Submissions S."/>
        </authorList>
    </citation>
    <scope>NUCLEOTIDE SEQUENCE [LARGE SCALE GENOMIC DNA]</scope>
    <source>
        <strain evidence="7 9">CGMCC 1.6501</strain>
    </source>
</reference>
<dbReference type="KEGG" id="shv:AAT16_01665"/>
<dbReference type="OrthoDB" id="9804207at2"/>
<sequence length="176" mass="19702">MNVHEAIKNRREITSFSSREIDAEKLERVVDSGYMAPAGNNLPSREFVVITDQDILKKMSHATPFMGWLADSQAGIVVTGRPDVSKYWLQDASIASGFLWLASTEEDLGAAFGAIYHSEDESESEKRENHVRRLAGIPDDRRIVAVIGIGEADENPKPKDHLPFDEMVHYGKFKQS</sequence>
<evidence type="ECO:0000259" key="5">
    <source>
        <dbReference type="Pfam" id="PF00881"/>
    </source>
</evidence>
<dbReference type="SUPFAM" id="SSF55469">
    <property type="entry name" value="FMN-dependent nitroreductase-like"/>
    <property type="match status" value="1"/>
</dbReference>
<dbReference type="InterPro" id="IPR050627">
    <property type="entry name" value="Nitroreductase/BluB"/>
</dbReference>